<dbReference type="OrthoDB" id="199922at2759"/>
<dbReference type="InterPro" id="IPR018962">
    <property type="entry name" value="DUF1995"/>
</dbReference>
<comment type="caution">
    <text evidence="2">The sequence shown here is derived from an EMBL/GenBank/DDBJ whole genome shotgun (WGS) entry which is preliminary data.</text>
</comment>
<evidence type="ECO:0000259" key="1">
    <source>
        <dbReference type="Pfam" id="PF09353"/>
    </source>
</evidence>
<reference evidence="2" key="1">
    <citation type="submission" date="2021-08" db="EMBL/GenBank/DDBJ databases">
        <title>WGS assembly of Ceratopteris richardii.</title>
        <authorList>
            <person name="Marchant D.B."/>
            <person name="Chen G."/>
            <person name="Jenkins J."/>
            <person name="Shu S."/>
            <person name="Leebens-Mack J."/>
            <person name="Grimwood J."/>
            <person name="Schmutz J."/>
            <person name="Soltis P."/>
            <person name="Soltis D."/>
            <person name="Chen Z.-H."/>
        </authorList>
    </citation>
    <scope>NUCLEOTIDE SEQUENCE</scope>
    <source>
        <strain evidence="2">Whitten #5841</strain>
        <tissue evidence="2">Leaf</tissue>
    </source>
</reference>
<dbReference type="InterPro" id="IPR044687">
    <property type="entry name" value="LPA3"/>
</dbReference>
<dbReference type="OMA" id="FWNAGEM"/>
<dbReference type="Pfam" id="PF09353">
    <property type="entry name" value="DUF1995"/>
    <property type="match status" value="1"/>
</dbReference>
<dbReference type="EMBL" id="CM035426">
    <property type="protein sequence ID" value="KAH7315388.1"/>
    <property type="molecule type" value="Genomic_DNA"/>
</dbReference>
<sequence length="318" mass="35675">MPKIGTCKGSYNMYDKVSLLHKESPYVDLFSVRVDLSLSIQKTAKVGNSSKLNLTRSGRQSCITMAVNFPVDYEEVLEQAKVATKAALNDEKKLLEVEFPTAGLESVSGDAEGGIEMTSSMVLIRDFCLNFLASEQYARTRIFFPDINEVEAAKVGIFEGTFFKLDYLTKPSGLEDIGFGEKVRVVDHLRPTDEMIVVAYPYFNVNEMLAVEELYTKGTAESKVPILVFNGELDRIRSGYYPPFFYPKLAALSKSLLPKFETVYYIHNFKGSRGGALFRAYPGPWKVFRRGSNGLVCIHEQETMPSLKEVALDILMRA</sequence>
<dbReference type="AlphaFoldDB" id="A0A8T2SA16"/>
<organism evidence="2 3">
    <name type="scientific">Ceratopteris richardii</name>
    <name type="common">Triangle waterfern</name>
    <dbReference type="NCBI Taxonomy" id="49495"/>
    <lineage>
        <taxon>Eukaryota</taxon>
        <taxon>Viridiplantae</taxon>
        <taxon>Streptophyta</taxon>
        <taxon>Embryophyta</taxon>
        <taxon>Tracheophyta</taxon>
        <taxon>Polypodiopsida</taxon>
        <taxon>Polypodiidae</taxon>
        <taxon>Polypodiales</taxon>
        <taxon>Pteridineae</taxon>
        <taxon>Pteridaceae</taxon>
        <taxon>Parkerioideae</taxon>
        <taxon>Ceratopteris</taxon>
    </lineage>
</organism>
<dbReference type="PANTHER" id="PTHR34051:SF1">
    <property type="entry name" value="PROTEIN LOW PSII ACCUMULATION 3, CHLOROPLASTIC"/>
    <property type="match status" value="1"/>
</dbReference>
<keyword evidence="3" id="KW-1185">Reference proteome</keyword>
<name>A0A8T2SA16_CERRI</name>
<proteinExistence type="predicted"/>
<evidence type="ECO:0000313" key="3">
    <source>
        <dbReference type="Proteomes" id="UP000825935"/>
    </source>
</evidence>
<dbReference type="PANTHER" id="PTHR34051">
    <property type="entry name" value="PROTEIN LOW PSII ACCUMULATION 3, CHLOROPLASTIC"/>
    <property type="match status" value="1"/>
</dbReference>
<gene>
    <name evidence="2" type="ORF">KP509_21G047400</name>
</gene>
<evidence type="ECO:0000313" key="2">
    <source>
        <dbReference type="EMBL" id="KAH7315388.1"/>
    </source>
</evidence>
<protein>
    <recommendedName>
        <fullName evidence="1">DUF1995 domain-containing protein</fullName>
    </recommendedName>
</protein>
<dbReference type="Proteomes" id="UP000825935">
    <property type="component" value="Chromosome 21"/>
</dbReference>
<dbReference type="EMBL" id="CM035426">
    <property type="protein sequence ID" value="KAH7315390.1"/>
    <property type="molecule type" value="Genomic_DNA"/>
</dbReference>
<feature type="domain" description="DUF1995" evidence="1">
    <location>
        <begin position="70"/>
        <end position="311"/>
    </location>
</feature>
<accession>A0A8T2SA16</accession>